<dbReference type="EMBL" id="JAVRHK010000005">
    <property type="protein sequence ID" value="MDT0676660.1"/>
    <property type="molecule type" value="Genomic_DNA"/>
</dbReference>
<evidence type="ECO:0000313" key="1">
    <source>
        <dbReference type="EMBL" id="MDT0676660.1"/>
    </source>
</evidence>
<comment type="caution">
    <text evidence="1">The sequence shown here is derived from an EMBL/GenBank/DDBJ whole genome shotgun (WGS) entry which is preliminary data.</text>
</comment>
<dbReference type="RefSeq" id="WP_311503005.1">
    <property type="nucleotide sequence ID" value="NZ_JAVRHK010000005.1"/>
</dbReference>
<protein>
    <submittedName>
        <fullName evidence="1">Uncharacterized protein</fullName>
    </submittedName>
</protein>
<organism evidence="1 2">
    <name type="scientific">Autumnicola musiva</name>
    <dbReference type="NCBI Taxonomy" id="3075589"/>
    <lineage>
        <taxon>Bacteria</taxon>
        <taxon>Pseudomonadati</taxon>
        <taxon>Bacteroidota</taxon>
        <taxon>Flavobacteriia</taxon>
        <taxon>Flavobacteriales</taxon>
        <taxon>Flavobacteriaceae</taxon>
        <taxon>Autumnicola</taxon>
    </lineage>
</organism>
<accession>A0ABU3D551</accession>
<gene>
    <name evidence="1" type="ORF">RM539_08710</name>
</gene>
<keyword evidence="2" id="KW-1185">Reference proteome</keyword>
<reference evidence="1 2" key="1">
    <citation type="submission" date="2023-09" db="EMBL/GenBank/DDBJ databases">
        <authorList>
            <person name="Rey-Velasco X."/>
        </authorList>
    </citation>
    <scope>NUCLEOTIDE SEQUENCE [LARGE SCALE GENOMIC DNA]</scope>
    <source>
        <strain evidence="1 2">F117</strain>
    </source>
</reference>
<sequence>MKLSKYKKDCAAEFKKEIERLQNELRLDEGVMLDENLMEKCTPLFHVSRYEKHGLFKECYRREKRSFQFYNCALSQVNGGSTRELLLSHKHRIYLCLRELKCMGIRIYEVEDEANEVSFNVENEVES</sequence>
<proteinExistence type="predicted"/>
<name>A0ABU3D551_9FLAO</name>
<dbReference type="Proteomes" id="UP001262582">
    <property type="component" value="Unassembled WGS sequence"/>
</dbReference>
<evidence type="ECO:0000313" key="2">
    <source>
        <dbReference type="Proteomes" id="UP001262582"/>
    </source>
</evidence>